<accession>A0A0E9U221</accession>
<sequence>MYNKVRLKKKWCFNQKWNLDDNSKGCGWLIFEALEKVTFCADCI</sequence>
<reference evidence="1" key="1">
    <citation type="submission" date="2014-11" db="EMBL/GenBank/DDBJ databases">
        <authorList>
            <person name="Amaro Gonzalez C."/>
        </authorList>
    </citation>
    <scope>NUCLEOTIDE SEQUENCE</scope>
</reference>
<organism evidence="1">
    <name type="scientific">Anguilla anguilla</name>
    <name type="common">European freshwater eel</name>
    <name type="synonym">Muraena anguilla</name>
    <dbReference type="NCBI Taxonomy" id="7936"/>
    <lineage>
        <taxon>Eukaryota</taxon>
        <taxon>Metazoa</taxon>
        <taxon>Chordata</taxon>
        <taxon>Craniata</taxon>
        <taxon>Vertebrata</taxon>
        <taxon>Euteleostomi</taxon>
        <taxon>Actinopterygii</taxon>
        <taxon>Neopterygii</taxon>
        <taxon>Teleostei</taxon>
        <taxon>Anguilliformes</taxon>
        <taxon>Anguillidae</taxon>
        <taxon>Anguilla</taxon>
    </lineage>
</organism>
<dbReference type="EMBL" id="GBXM01048731">
    <property type="protein sequence ID" value="JAH59846.1"/>
    <property type="molecule type" value="Transcribed_RNA"/>
</dbReference>
<protein>
    <submittedName>
        <fullName evidence="1">Uncharacterized protein</fullName>
    </submittedName>
</protein>
<dbReference type="AlphaFoldDB" id="A0A0E9U221"/>
<name>A0A0E9U221_ANGAN</name>
<reference evidence="1" key="2">
    <citation type="journal article" date="2015" name="Fish Shellfish Immunol.">
        <title>Early steps in the European eel (Anguilla anguilla)-Vibrio vulnificus interaction in the gills: Role of the RtxA13 toxin.</title>
        <authorList>
            <person name="Callol A."/>
            <person name="Pajuelo D."/>
            <person name="Ebbesson L."/>
            <person name="Teles M."/>
            <person name="MacKenzie S."/>
            <person name="Amaro C."/>
        </authorList>
    </citation>
    <scope>NUCLEOTIDE SEQUENCE</scope>
</reference>
<evidence type="ECO:0000313" key="1">
    <source>
        <dbReference type="EMBL" id="JAH59846.1"/>
    </source>
</evidence>
<proteinExistence type="predicted"/>